<evidence type="ECO:0000313" key="1">
    <source>
        <dbReference type="EMBL" id="KIK21573.1"/>
    </source>
</evidence>
<dbReference type="HOGENOM" id="CLU_2085738_0_0_1"/>
<reference evidence="2" key="2">
    <citation type="submission" date="2015-01" db="EMBL/GenBank/DDBJ databases">
        <title>Evolutionary Origins and Diversification of the Mycorrhizal Mutualists.</title>
        <authorList>
            <consortium name="DOE Joint Genome Institute"/>
            <consortium name="Mycorrhizal Genomics Consortium"/>
            <person name="Kohler A."/>
            <person name="Kuo A."/>
            <person name="Nagy L.G."/>
            <person name="Floudas D."/>
            <person name="Copeland A."/>
            <person name="Barry K.W."/>
            <person name="Cichocki N."/>
            <person name="Veneault-Fourrey C."/>
            <person name="LaButti K."/>
            <person name="Lindquist E.A."/>
            <person name="Lipzen A."/>
            <person name="Lundell T."/>
            <person name="Morin E."/>
            <person name="Murat C."/>
            <person name="Riley R."/>
            <person name="Ohm R."/>
            <person name="Sun H."/>
            <person name="Tunlid A."/>
            <person name="Henrissat B."/>
            <person name="Grigoriev I.V."/>
            <person name="Hibbett D.S."/>
            <person name="Martin F."/>
        </authorList>
    </citation>
    <scope>NUCLEOTIDE SEQUENCE [LARGE SCALE GENOMIC DNA]</scope>
    <source>
        <strain evidence="2">441</strain>
    </source>
</reference>
<protein>
    <submittedName>
        <fullName evidence="1">Uncharacterized protein</fullName>
    </submittedName>
</protein>
<dbReference type="SUPFAM" id="SSF53474">
    <property type="entry name" value="alpha/beta-Hydrolases"/>
    <property type="match status" value="1"/>
</dbReference>
<dbReference type="Gene3D" id="3.40.50.1820">
    <property type="entry name" value="alpha/beta hydrolase"/>
    <property type="match status" value="1"/>
</dbReference>
<accession>A0A0C9ZP95</accession>
<evidence type="ECO:0000313" key="2">
    <source>
        <dbReference type="Proteomes" id="UP000054018"/>
    </source>
</evidence>
<organism evidence="1 2">
    <name type="scientific">Pisolithus microcarpus 441</name>
    <dbReference type="NCBI Taxonomy" id="765257"/>
    <lineage>
        <taxon>Eukaryota</taxon>
        <taxon>Fungi</taxon>
        <taxon>Dikarya</taxon>
        <taxon>Basidiomycota</taxon>
        <taxon>Agaricomycotina</taxon>
        <taxon>Agaricomycetes</taxon>
        <taxon>Agaricomycetidae</taxon>
        <taxon>Boletales</taxon>
        <taxon>Sclerodermatineae</taxon>
        <taxon>Pisolithaceae</taxon>
        <taxon>Pisolithus</taxon>
    </lineage>
</organism>
<keyword evidence="2" id="KW-1185">Reference proteome</keyword>
<name>A0A0C9ZP95_9AGAM</name>
<dbReference type="EMBL" id="KN833750">
    <property type="protein sequence ID" value="KIK21573.1"/>
    <property type="molecule type" value="Genomic_DNA"/>
</dbReference>
<proteinExistence type="predicted"/>
<gene>
    <name evidence="1" type="ORF">PISMIDRAFT_12200</name>
</gene>
<dbReference type="InterPro" id="IPR029058">
    <property type="entry name" value="AB_hydrolase_fold"/>
</dbReference>
<dbReference type="Proteomes" id="UP000054018">
    <property type="component" value="Unassembled WGS sequence"/>
</dbReference>
<dbReference type="AlphaFoldDB" id="A0A0C9ZP95"/>
<sequence length="117" mass="13520">MAAKLAKRGEEVAHLILFDPMFIPSSERLSLKSTDWTQRLIDRTSSKFPEIGDRWKNKLCIEIRKNLESMFDYEVDFYDGPLHMLCPRTDRGTTVERPVTLILVQMTAMVGTLISRT</sequence>
<reference evidence="1 2" key="1">
    <citation type="submission" date="2014-04" db="EMBL/GenBank/DDBJ databases">
        <authorList>
            <consortium name="DOE Joint Genome Institute"/>
            <person name="Kuo A."/>
            <person name="Kohler A."/>
            <person name="Costa M.D."/>
            <person name="Nagy L.G."/>
            <person name="Floudas D."/>
            <person name="Copeland A."/>
            <person name="Barry K.W."/>
            <person name="Cichocki N."/>
            <person name="Veneault-Fourrey C."/>
            <person name="LaButti K."/>
            <person name="Lindquist E.A."/>
            <person name="Lipzen A."/>
            <person name="Lundell T."/>
            <person name="Morin E."/>
            <person name="Murat C."/>
            <person name="Sun H."/>
            <person name="Tunlid A."/>
            <person name="Henrissat B."/>
            <person name="Grigoriev I.V."/>
            <person name="Hibbett D.S."/>
            <person name="Martin F."/>
            <person name="Nordberg H.P."/>
            <person name="Cantor M.N."/>
            <person name="Hua S.X."/>
        </authorList>
    </citation>
    <scope>NUCLEOTIDE SEQUENCE [LARGE SCALE GENOMIC DNA]</scope>
    <source>
        <strain evidence="1 2">441</strain>
    </source>
</reference>